<dbReference type="GO" id="GO:0044210">
    <property type="term" value="P:'de novo' CTP biosynthetic process"/>
    <property type="evidence" value="ECO:0007669"/>
    <property type="project" value="UniProtKB-UniRule"/>
</dbReference>
<evidence type="ECO:0000256" key="2">
    <source>
        <dbReference type="ARBA" id="ARBA00007533"/>
    </source>
</evidence>
<feature type="domain" description="CTP synthase N-terminal" evidence="12">
    <location>
        <begin position="243"/>
        <end position="435"/>
    </location>
</feature>
<sequence>MSHQNITRKNISTGPEFEPLFCYCRAVVTGEWPLAHSIAWYNYKTGTMSEDLLEQTEQVIRNITIALEKAGASTKDLVRVKYILPDREDLPKTWPILRRSLGDVRPAATMIQAGLMEQRMKIEIEATARIGSGGDASAWWDTTNDVDEGIFTGGGVEATCPASCMRLQAAKLNAESGESQDQEPSPRQRPPILRYQPSTVKMKVVLVSGGVISGVGKGIIASSAGLLLKTMGLRVTALKIGNYLGIQLSRESNITTGKIYKLVIDKERRGDYLGKTVQVVPHVTNEIAAWVERVAKIPVDDSGEAPDVCIVELGGTVGDIESMPFVEALVQLRHRLGKNNFVSIGVSYVPIINGEEKTKPTQHAIRQMRSAGLIPDAIACRCERSLDEATIQKVARSCQVEDEQVIGVRNMDTIYQVPLLLQEEGLLSLLQKGLALEQTVLSPERVQKGQILWDLWKKTVVPDRHLPTVTIALVGKYVSLDDAYLSVHKALEHSAMRCKRKLNLISIDSEHLEHDMQQKDPHKYHNAWKAVCDAEGSIPGMIEVTKWARERKIPFLGICLGMQVAVMEYARNKMALEGATSEEMSAQAEHRVIVFMPEGSKEVMGGTMRLGTRTSHFKPGTEWSKLRAMYGGVDVVEERHRHRYEVNPDYIDKIENAGLHVTSLDDQGVRVETIELKDHPFFVGVQAHPEYKSKVLDASPPFLGLVAASVGCLDEVMEAAHQKREGLANGTIDATHF</sequence>
<evidence type="ECO:0000256" key="5">
    <source>
        <dbReference type="ARBA" id="ARBA00022840"/>
    </source>
</evidence>
<dbReference type="CDD" id="cd06154">
    <property type="entry name" value="YjgF_YER057c_UK114_like_6"/>
    <property type="match status" value="1"/>
</dbReference>
<dbReference type="OrthoDB" id="1739076at2759"/>
<dbReference type="PROSITE" id="PS51273">
    <property type="entry name" value="GATASE_TYPE_1"/>
    <property type="match status" value="1"/>
</dbReference>
<comment type="catalytic activity">
    <reaction evidence="8 9">
        <text>UTP + L-glutamine + ATP + H2O = CTP + L-glutamate + ADP + phosphate + 2 H(+)</text>
        <dbReference type="Rhea" id="RHEA:26426"/>
        <dbReference type="ChEBI" id="CHEBI:15377"/>
        <dbReference type="ChEBI" id="CHEBI:15378"/>
        <dbReference type="ChEBI" id="CHEBI:29985"/>
        <dbReference type="ChEBI" id="CHEBI:30616"/>
        <dbReference type="ChEBI" id="CHEBI:37563"/>
        <dbReference type="ChEBI" id="CHEBI:43474"/>
        <dbReference type="ChEBI" id="CHEBI:46398"/>
        <dbReference type="ChEBI" id="CHEBI:58359"/>
        <dbReference type="ChEBI" id="CHEBI:456216"/>
        <dbReference type="EC" id="6.3.4.2"/>
    </reaction>
</comment>
<protein>
    <recommendedName>
        <fullName evidence="9">CTP synthase</fullName>
        <ecNumber evidence="9">6.3.4.2</ecNumber>
    </recommendedName>
    <alternativeName>
        <fullName evidence="9">UTP--ammonia ligase</fullName>
    </alternativeName>
</protein>
<dbReference type="GO" id="GO:0042802">
    <property type="term" value="F:identical protein binding"/>
    <property type="evidence" value="ECO:0007669"/>
    <property type="project" value="TreeGrafter"/>
</dbReference>
<evidence type="ECO:0000256" key="9">
    <source>
        <dbReference type="RuleBase" id="RU810713"/>
    </source>
</evidence>
<evidence type="ECO:0000256" key="1">
    <source>
        <dbReference type="ARBA" id="ARBA00005171"/>
    </source>
</evidence>
<dbReference type="InterPro" id="IPR017926">
    <property type="entry name" value="GATASE"/>
</dbReference>
<dbReference type="InterPro" id="IPR017456">
    <property type="entry name" value="CTP_synthase_N"/>
</dbReference>
<dbReference type="EC" id="6.3.4.2" evidence="9"/>
<evidence type="ECO:0000256" key="4">
    <source>
        <dbReference type="ARBA" id="ARBA00022741"/>
    </source>
</evidence>
<dbReference type="GO" id="GO:0005524">
    <property type="term" value="F:ATP binding"/>
    <property type="evidence" value="ECO:0007669"/>
    <property type="project" value="UniProtKB-KW"/>
</dbReference>
<dbReference type="Pfam" id="PF00117">
    <property type="entry name" value="GATase"/>
    <property type="match status" value="1"/>
</dbReference>
<dbReference type="Pfam" id="PF06418">
    <property type="entry name" value="CTP_synth_N"/>
    <property type="match status" value="1"/>
</dbReference>
<dbReference type="Gene3D" id="3.30.1330.40">
    <property type="entry name" value="RutC-like"/>
    <property type="match status" value="1"/>
</dbReference>
<dbReference type="InterPro" id="IPR029062">
    <property type="entry name" value="Class_I_gatase-like"/>
</dbReference>
<reference evidence="13 14" key="1">
    <citation type="submission" date="2020-01" db="EMBL/GenBank/DDBJ databases">
        <title>Identification and distribution of gene clusters putatively required for synthesis of sphingolipid metabolism inhibitors in phylogenetically diverse species of the filamentous fungus Fusarium.</title>
        <authorList>
            <person name="Kim H.-S."/>
            <person name="Busman M."/>
            <person name="Brown D.W."/>
            <person name="Divon H."/>
            <person name="Uhlig S."/>
            <person name="Proctor R.H."/>
        </authorList>
    </citation>
    <scope>NUCLEOTIDE SEQUENCE [LARGE SCALE GENOMIC DNA]</scope>
    <source>
        <strain evidence="13 14">NRRL 20459</strain>
    </source>
</reference>
<dbReference type="GO" id="GO:0005737">
    <property type="term" value="C:cytoplasm"/>
    <property type="evidence" value="ECO:0007669"/>
    <property type="project" value="TreeGrafter"/>
</dbReference>
<dbReference type="InterPro" id="IPR033828">
    <property type="entry name" value="GATase1_CTP_Synthase"/>
</dbReference>
<proteinExistence type="inferred from homology"/>
<dbReference type="NCBIfam" id="TIGR00337">
    <property type="entry name" value="PyrG"/>
    <property type="match status" value="1"/>
</dbReference>
<dbReference type="Gene3D" id="3.40.50.300">
    <property type="entry name" value="P-loop containing nucleotide triphosphate hydrolases"/>
    <property type="match status" value="1"/>
</dbReference>
<evidence type="ECO:0000259" key="12">
    <source>
        <dbReference type="Pfam" id="PF06418"/>
    </source>
</evidence>
<dbReference type="NCBIfam" id="NF003792">
    <property type="entry name" value="PRK05380.1"/>
    <property type="match status" value="1"/>
</dbReference>
<dbReference type="GO" id="GO:0019856">
    <property type="term" value="P:pyrimidine nucleobase biosynthetic process"/>
    <property type="evidence" value="ECO:0007669"/>
    <property type="project" value="TreeGrafter"/>
</dbReference>
<dbReference type="GO" id="GO:0003883">
    <property type="term" value="F:CTP synthase activity"/>
    <property type="evidence" value="ECO:0007669"/>
    <property type="project" value="UniProtKB-UniRule"/>
</dbReference>
<comment type="similarity">
    <text evidence="2 9">Belongs to the CTP synthase family.</text>
</comment>
<dbReference type="InterPro" id="IPR027417">
    <property type="entry name" value="P-loop_NTPase"/>
</dbReference>
<keyword evidence="4 9" id="KW-0547">Nucleotide-binding</keyword>
<keyword evidence="7 9" id="KW-0665">Pyrimidine biosynthesis</keyword>
<evidence type="ECO:0000313" key="14">
    <source>
        <dbReference type="Proteomes" id="UP000554235"/>
    </source>
</evidence>
<dbReference type="PANTHER" id="PTHR11550:SF0">
    <property type="entry name" value="CTP SYNTHASE-RELATED"/>
    <property type="match status" value="1"/>
</dbReference>
<comment type="pathway">
    <text evidence="1 9">Pyrimidine metabolism; CTP biosynthesis via de novo pathway; CTP from UDP: step 2/2.</text>
</comment>
<dbReference type="Gene3D" id="3.40.50.880">
    <property type="match status" value="1"/>
</dbReference>
<evidence type="ECO:0000256" key="3">
    <source>
        <dbReference type="ARBA" id="ARBA00022598"/>
    </source>
</evidence>
<feature type="domain" description="Glutamine amidotransferase" evidence="11">
    <location>
        <begin position="481"/>
        <end position="706"/>
    </location>
</feature>
<gene>
    <name evidence="13" type="ORF">FALBO_16848</name>
</gene>
<evidence type="ECO:0000256" key="7">
    <source>
        <dbReference type="ARBA" id="ARBA00022975"/>
    </source>
</evidence>
<feature type="region of interest" description="Disordered" evidence="10">
    <location>
        <begin position="173"/>
        <end position="193"/>
    </location>
</feature>
<dbReference type="CDD" id="cd01746">
    <property type="entry name" value="GATase1_CTP_Synthase"/>
    <property type="match status" value="1"/>
</dbReference>
<dbReference type="InterPro" id="IPR035959">
    <property type="entry name" value="RutC-like_sf"/>
</dbReference>
<dbReference type="Pfam" id="PF01042">
    <property type="entry name" value="Ribonuc_L-PSP"/>
    <property type="match status" value="1"/>
</dbReference>
<comment type="function">
    <text evidence="9">Catalyzes the ATP-dependent amination of UTP to CTP with either L-glutamine or ammonia as the source of nitrogen.</text>
</comment>
<dbReference type="PANTHER" id="PTHR11550">
    <property type="entry name" value="CTP SYNTHASE"/>
    <property type="match status" value="1"/>
</dbReference>
<organism evidence="13 14">
    <name type="scientific">Fusarium albosuccineum</name>
    <dbReference type="NCBI Taxonomy" id="1237068"/>
    <lineage>
        <taxon>Eukaryota</taxon>
        <taxon>Fungi</taxon>
        <taxon>Dikarya</taxon>
        <taxon>Ascomycota</taxon>
        <taxon>Pezizomycotina</taxon>
        <taxon>Sordariomycetes</taxon>
        <taxon>Hypocreomycetidae</taxon>
        <taxon>Hypocreales</taxon>
        <taxon>Nectriaceae</taxon>
        <taxon>Fusarium</taxon>
        <taxon>Fusarium decemcellulare species complex</taxon>
    </lineage>
</organism>
<accession>A0A8H4P4M4</accession>
<dbReference type="InterPro" id="IPR004468">
    <property type="entry name" value="CTP_synthase"/>
</dbReference>
<name>A0A8H4P4M4_9HYPO</name>
<dbReference type="EMBL" id="JAADYS010003347">
    <property type="protein sequence ID" value="KAF4448097.1"/>
    <property type="molecule type" value="Genomic_DNA"/>
</dbReference>
<dbReference type="UniPathway" id="UPA00159">
    <property type="reaction ID" value="UER00277"/>
</dbReference>
<dbReference type="InterPro" id="IPR006175">
    <property type="entry name" value="YjgF/YER057c/UK114"/>
</dbReference>
<keyword evidence="6 9" id="KW-0315">Glutamine amidotransferase</keyword>
<dbReference type="SUPFAM" id="SSF52540">
    <property type="entry name" value="P-loop containing nucleoside triphosphate hydrolases"/>
    <property type="match status" value="1"/>
</dbReference>
<evidence type="ECO:0000259" key="11">
    <source>
        <dbReference type="Pfam" id="PF00117"/>
    </source>
</evidence>
<dbReference type="SUPFAM" id="SSF52317">
    <property type="entry name" value="Class I glutamine amidotransferase-like"/>
    <property type="match status" value="1"/>
</dbReference>
<feature type="compositionally biased region" description="Polar residues" evidence="10">
    <location>
        <begin position="176"/>
        <end position="185"/>
    </location>
</feature>
<evidence type="ECO:0000313" key="13">
    <source>
        <dbReference type="EMBL" id="KAF4448097.1"/>
    </source>
</evidence>
<dbReference type="GO" id="GO:0097268">
    <property type="term" value="C:cytoophidium"/>
    <property type="evidence" value="ECO:0007669"/>
    <property type="project" value="TreeGrafter"/>
</dbReference>
<evidence type="ECO:0000256" key="10">
    <source>
        <dbReference type="SAM" id="MobiDB-lite"/>
    </source>
</evidence>
<evidence type="ECO:0000256" key="6">
    <source>
        <dbReference type="ARBA" id="ARBA00022962"/>
    </source>
</evidence>
<keyword evidence="14" id="KW-1185">Reference proteome</keyword>
<comment type="caution">
    <text evidence="13">The sequence shown here is derived from an EMBL/GenBank/DDBJ whole genome shotgun (WGS) entry which is preliminary data.</text>
</comment>
<dbReference type="Proteomes" id="UP000554235">
    <property type="component" value="Unassembled WGS sequence"/>
</dbReference>
<dbReference type="SUPFAM" id="SSF55298">
    <property type="entry name" value="YjgF-like"/>
    <property type="match status" value="1"/>
</dbReference>
<keyword evidence="5 9" id="KW-0067">ATP-binding</keyword>
<keyword evidence="3 9" id="KW-0436">Ligase</keyword>
<dbReference type="AlphaFoldDB" id="A0A8H4P4M4"/>
<evidence type="ECO:0000256" key="8">
    <source>
        <dbReference type="ARBA" id="ARBA00047781"/>
    </source>
</evidence>